<dbReference type="RefSeq" id="WP_344942452.1">
    <property type="nucleotide sequence ID" value="NZ_BAAAZR010000009.1"/>
</dbReference>
<dbReference type="InterPro" id="IPR000326">
    <property type="entry name" value="PAP2/HPO"/>
</dbReference>
<feature type="transmembrane region" description="Helical" evidence="2">
    <location>
        <begin position="195"/>
        <end position="215"/>
    </location>
</feature>
<accession>A0ABP7IEQ4</accession>
<evidence type="ECO:0000256" key="1">
    <source>
        <dbReference type="SAM" id="MobiDB-lite"/>
    </source>
</evidence>
<dbReference type="SMART" id="SM00014">
    <property type="entry name" value="acidPPc"/>
    <property type="match status" value="1"/>
</dbReference>
<protein>
    <recommendedName>
        <fullName evidence="3">Phosphatidic acid phosphatase type 2/haloperoxidase domain-containing protein</fullName>
    </recommendedName>
</protein>
<dbReference type="Gene3D" id="1.20.144.10">
    <property type="entry name" value="Phosphatidic acid phosphatase type 2/haloperoxidase"/>
    <property type="match status" value="2"/>
</dbReference>
<evidence type="ECO:0000313" key="4">
    <source>
        <dbReference type="EMBL" id="GAA3816631.1"/>
    </source>
</evidence>
<feature type="transmembrane region" description="Helical" evidence="2">
    <location>
        <begin position="12"/>
        <end position="33"/>
    </location>
</feature>
<dbReference type="PANTHER" id="PTHR14969:SF13">
    <property type="entry name" value="AT30094P"/>
    <property type="match status" value="1"/>
</dbReference>
<feature type="compositionally biased region" description="Basic and acidic residues" evidence="1">
    <location>
        <begin position="243"/>
        <end position="252"/>
    </location>
</feature>
<dbReference type="Pfam" id="PF01569">
    <property type="entry name" value="PAP2"/>
    <property type="match status" value="1"/>
</dbReference>
<dbReference type="Proteomes" id="UP001500888">
    <property type="component" value="Unassembled WGS sequence"/>
</dbReference>
<dbReference type="PANTHER" id="PTHR14969">
    <property type="entry name" value="SPHINGOSINE-1-PHOSPHATE PHOSPHOHYDROLASE"/>
    <property type="match status" value="1"/>
</dbReference>
<keyword evidence="2" id="KW-0812">Transmembrane</keyword>
<keyword evidence="2" id="KW-1133">Transmembrane helix</keyword>
<dbReference type="SUPFAM" id="SSF48317">
    <property type="entry name" value="Acid phosphatase/Vanadium-dependent haloperoxidase"/>
    <property type="match status" value="1"/>
</dbReference>
<evidence type="ECO:0000256" key="2">
    <source>
        <dbReference type="SAM" id="Phobius"/>
    </source>
</evidence>
<feature type="transmembrane region" description="Helical" evidence="2">
    <location>
        <begin position="142"/>
        <end position="160"/>
    </location>
</feature>
<gene>
    <name evidence="4" type="ORF">GCM10022226_41620</name>
</gene>
<feature type="domain" description="Phosphatidic acid phosphatase type 2/haloperoxidase" evidence="3">
    <location>
        <begin position="96"/>
        <end position="209"/>
    </location>
</feature>
<keyword evidence="2" id="KW-0472">Membrane</keyword>
<keyword evidence="5" id="KW-1185">Reference proteome</keyword>
<evidence type="ECO:0000313" key="5">
    <source>
        <dbReference type="Proteomes" id="UP001500888"/>
    </source>
</evidence>
<proteinExistence type="predicted"/>
<reference evidence="5" key="1">
    <citation type="journal article" date="2019" name="Int. J. Syst. Evol. Microbiol.">
        <title>The Global Catalogue of Microorganisms (GCM) 10K type strain sequencing project: providing services to taxonomists for standard genome sequencing and annotation.</title>
        <authorList>
            <consortium name="The Broad Institute Genomics Platform"/>
            <consortium name="The Broad Institute Genome Sequencing Center for Infectious Disease"/>
            <person name="Wu L."/>
            <person name="Ma J."/>
        </authorList>
    </citation>
    <scope>NUCLEOTIDE SEQUENCE [LARGE SCALE GENOMIC DNA]</scope>
    <source>
        <strain evidence="5">JCM 16908</strain>
    </source>
</reference>
<organism evidence="4 5">
    <name type="scientific">Sphaerisporangium flaviroseum</name>
    <dbReference type="NCBI Taxonomy" id="509199"/>
    <lineage>
        <taxon>Bacteria</taxon>
        <taxon>Bacillati</taxon>
        <taxon>Actinomycetota</taxon>
        <taxon>Actinomycetes</taxon>
        <taxon>Streptosporangiales</taxon>
        <taxon>Streptosporangiaceae</taxon>
        <taxon>Sphaerisporangium</taxon>
    </lineage>
</organism>
<dbReference type="InterPro" id="IPR036938">
    <property type="entry name" value="PAP2/HPO_sf"/>
</dbReference>
<evidence type="ECO:0000259" key="3">
    <source>
        <dbReference type="SMART" id="SM00014"/>
    </source>
</evidence>
<feature type="transmembrane region" description="Helical" evidence="2">
    <location>
        <begin position="67"/>
        <end position="89"/>
    </location>
</feature>
<sequence>MVRSDVRFGVRAALSAGALALVAVPFGLLLLLVKDRWPPLEALDASARDDLNQYAVQQPGFVAVMKALSAIGSSAVYLVVFAVVAAWLWRRGLPRLALFVVVTTLGGWLLNVTVKEVVDRARPVVTDPVASAQGLSFPSGHAQAAMVAYGVLLLSFWPALRGVGRRVAVVVAVLLVIGIGFSRVALGVHFVSDVLAGYALGAAWVLAMTAAFSAWRVERGRPAVDPTEGLEPEQAARLSGDAGTHRPDQGDE</sequence>
<feature type="transmembrane region" description="Helical" evidence="2">
    <location>
        <begin position="167"/>
        <end position="189"/>
    </location>
</feature>
<feature type="region of interest" description="Disordered" evidence="1">
    <location>
        <begin position="223"/>
        <end position="252"/>
    </location>
</feature>
<name>A0ABP7IEQ4_9ACTN</name>
<dbReference type="EMBL" id="BAAAZR010000009">
    <property type="protein sequence ID" value="GAA3816631.1"/>
    <property type="molecule type" value="Genomic_DNA"/>
</dbReference>
<feature type="transmembrane region" description="Helical" evidence="2">
    <location>
        <begin position="96"/>
        <end position="114"/>
    </location>
</feature>
<comment type="caution">
    <text evidence="4">The sequence shown here is derived from an EMBL/GenBank/DDBJ whole genome shotgun (WGS) entry which is preliminary data.</text>
</comment>
<dbReference type="CDD" id="cd03392">
    <property type="entry name" value="PAP2_like_2"/>
    <property type="match status" value="1"/>
</dbReference>